<dbReference type="EMBL" id="BGZK01000671">
    <property type="protein sequence ID" value="GBP55518.1"/>
    <property type="molecule type" value="Genomic_DNA"/>
</dbReference>
<dbReference type="AlphaFoldDB" id="A0A4C1WVR1"/>
<gene>
    <name evidence="1" type="ORF">EVAR_36241_1</name>
</gene>
<dbReference type="Proteomes" id="UP000299102">
    <property type="component" value="Unassembled WGS sequence"/>
</dbReference>
<dbReference type="OrthoDB" id="7362285at2759"/>
<keyword evidence="2" id="KW-1185">Reference proteome</keyword>
<comment type="caution">
    <text evidence="1">The sequence shown here is derived from an EMBL/GenBank/DDBJ whole genome shotgun (WGS) entry which is preliminary data.</text>
</comment>
<reference evidence="1 2" key="1">
    <citation type="journal article" date="2019" name="Commun. Biol.">
        <title>The bagworm genome reveals a unique fibroin gene that provides high tensile strength.</title>
        <authorList>
            <person name="Kono N."/>
            <person name="Nakamura H."/>
            <person name="Ohtoshi R."/>
            <person name="Tomita M."/>
            <person name="Numata K."/>
            <person name="Arakawa K."/>
        </authorList>
    </citation>
    <scope>NUCLEOTIDE SEQUENCE [LARGE SCALE GENOMIC DNA]</scope>
</reference>
<organism evidence="1 2">
    <name type="scientific">Eumeta variegata</name>
    <name type="common">Bagworm moth</name>
    <name type="synonym">Eumeta japonica</name>
    <dbReference type="NCBI Taxonomy" id="151549"/>
    <lineage>
        <taxon>Eukaryota</taxon>
        <taxon>Metazoa</taxon>
        <taxon>Ecdysozoa</taxon>
        <taxon>Arthropoda</taxon>
        <taxon>Hexapoda</taxon>
        <taxon>Insecta</taxon>
        <taxon>Pterygota</taxon>
        <taxon>Neoptera</taxon>
        <taxon>Endopterygota</taxon>
        <taxon>Lepidoptera</taxon>
        <taxon>Glossata</taxon>
        <taxon>Ditrysia</taxon>
        <taxon>Tineoidea</taxon>
        <taxon>Psychidae</taxon>
        <taxon>Oiketicinae</taxon>
        <taxon>Eumeta</taxon>
    </lineage>
</organism>
<proteinExistence type="predicted"/>
<protein>
    <submittedName>
        <fullName evidence="1">Uncharacterized protein</fullName>
    </submittedName>
</protein>
<evidence type="ECO:0000313" key="2">
    <source>
        <dbReference type="Proteomes" id="UP000299102"/>
    </source>
</evidence>
<evidence type="ECO:0000313" key="1">
    <source>
        <dbReference type="EMBL" id="GBP55518.1"/>
    </source>
</evidence>
<accession>A0A4C1WVR1</accession>
<sequence>MAKTFFSSSIDLKKAYNRVKRNDLWRNLSMHDVSSGLIDTCITIPIQGFSVSEGASNRDEITKFGKKRGSQKYKIKSEKRLTLQAITIISRYDIRYIPPFLEVNQEKQEKVELEPRGGMLLCMSPMCTWRPRRLTSNLMFLGSKGKRSEAEGSWR</sequence>
<name>A0A4C1WVR1_EUMVA</name>